<dbReference type="AlphaFoldDB" id="A0A0R2I3D4"/>
<keyword evidence="2" id="KW-1185">Reference proteome</keyword>
<dbReference type="GeneID" id="89588563"/>
<dbReference type="PATRIC" id="fig|1449336.4.peg.1518"/>
<sequence length="225" mass="26461">MSISYFSTEELFVLTDILELPELFGFTELPYLRINALESIEIGIEKLKQKKIIQDEKKLTKAGMTLLKIIARYSESNHYLMVNKLYIMPDEVEAICLKKVEKGYQIKVAPNHTIVESLYKNYSIISRKPSENELQFQKQRLKRSEVRQLNLEDTVYNEELVTIGKVTHTETALEKEEWILFILEETLYAVHSSEGRVYLMSQYWLNKWLIDEFSISYELPEGVSF</sequence>
<evidence type="ECO:0008006" key="3">
    <source>
        <dbReference type="Google" id="ProtNLM"/>
    </source>
</evidence>
<proteinExistence type="predicted"/>
<organism evidence="1 2">
    <name type="scientific">Carnobacterium divergens DSM 20623</name>
    <dbReference type="NCBI Taxonomy" id="1449336"/>
    <lineage>
        <taxon>Bacteria</taxon>
        <taxon>Bacillati</taxon>
        <taxon>Bacillota</taxon>
        <taxon>Bacilli</taxon>
        <taxon>Lactobacillales</taxon>
        <taxon>Carnobacteriaceae</taxon>
        <taxon>Carnobacterium</taxon>
    </lineage>
</organism>
<dbReference type="Proteomes" id="UP000051658">
    <property type="component" value="Unassembled WGS sequence"/>
</dbReference>
<reference evidence="1 2" key="1">
    <citation type="journal article" date="2015" name="Genome Announc.">
        <title>Expanding the biotechnology potential of lactobacilli through comparative genomics of 213 strains and associated genera.</title>
        <authorList>
            <person name="Sun Z."/>
            <person name="Harris H.M."/>
            <person name="McCann A."/>
            <person name="Guo C."/>
            <person name="Argimon S."/>
            <person name="Zhang W."/>
            <person name="Yang X."/>
            <person name="Jeffery I.B."/>
            <person name="Cooney J.C."/>
            <person name="Kagawa T.F."/>
            <person name="Liu W."/>
            <person name="Song Y."/>
            <person name="Salvetti E."/>
            <person name="Wrobel A."/>
            <person name="Rasinkangas P."/>
            <person name="Parkhill J."/>
            <person name="Rea M.C."/>
            <person name="O'Sullivan O."/>
            <person name="Ritari J."/>
            <person name="Douillard F.P."/>
            <person name="Paul Ross R."/>
            <person name="Yang R."/>
            <person name="Briner A.E."/>
            <person name="Felis G.E."/>
            <person name="de Vos W.M."/>
            <person name="Barrangou R."/>
            <person name="Klaenhammer T.R."/>
            <person name="Caufield P.W."/>
            <person name="Cui Y."/>
            <person name="Zhang H."/>
            <person name="O'Toole P.W."/>
        </authorList>
    </citation>
    <scope>NUCLEOTIDE SEQUENCE [LARGE SCALE GENOMIC DNA]</scope>
    <source>
        <strain evidence="1 2">DSM 20623</strain>
    </source>
</reference>
<dbReference type="InterPro" id="IPR031682">
    <property type="entry name" value="EsaE"/>
</dbReference>
<protein>
    <recommendedName>
        <fullName evidence="3">DUF5081 domain-containing protein</fullName>
    </recommendedName>
</protein>
<dbReference type="RefSeq" id="WP_034570462.1">
    <property type="nucleotide sequence ID" value="NZ_JQBS01000032.1"/>
</dbReference>
<name>A0A0R2I3D4_CARDV</name>
<comment type="caution">
    <text evidence="1">The sequence shown here is derived from an EMBL/GenBank/DDBJ whole genome shotgun (WGS) entry which is preliminary data.</text>
</comment>
<gene>
    <name evidence="1" type="ORF">IV74_GL001486</name>
</gene>
<evidence type="ECO:0000313" key="1">
    <source>
        <dbReference type="EMBL" id="KRN56372.1"/>
    </source>
</evidence>
<accession>A0A0R2I3D4</accession>
<dbReference type="EMBL" id="JQBS01000032">
    <property type="protein sequence ID" value="KRN56372.1"/>
    <property type="molecule type" value="Genomic_DNA"/>
</dbReference>
<dbReference type="Pfam" id="PF16887">
    <property type="entry name" value="DUF5081"/>
    <property type="match status" value="1"/>
</dbReference>
<evidence type="ECO:0000313" key="2">
    <source>
        <dbReference type="Proteomes" id="UP000051658"/>
    </source>
</evidence>